<dbReference type="Proteomes" id="UP001274321">
    <property type="component" value="Unassembled WGS sequence"/>
</dbReference>
<gene>
    <name evidence="2" type="ORF">SCD90_13795</name>
</gene>
<proteinExistence type="predicted"/>
<evidence type="ECO:0000256" key="1">
    <source>
        <dbReference type="SAM" id="SignalP"/>
    </source>
</evidence>
<feature type="signal peptide" evidence="1">
    <location>
        <begin position="1"/>
        <end position="25"/>
    </location>
</feature>
<keyword evidence="1" id="KW-0732">Signal</keyword>
<comment type="caution">
    <text evidence="2">The sequence shown here is derived from an EMBL/GenBank/DDBJ whole genome shotgun (WGS) entry which is preliminary data.</text>
</comment>
<evidence type="ECO:0000313" key="2">
    <source>
        <dbReference type="EMBL" id="MDX6807139.1"/>
    </source>
</evidence>
<organism evidence="2 3">
    <name type="scientific">Terrihabitans rhizophilus</name>
    <dbReference type="NCBI Taxonomy" id="3092662"/>
    <lineage>
        <taxon>Bacteria</taxon>
        <taxon>Pseudomonadati</taxon>
        <taxon>Pseudomonadota</taxon>
        <taxon>Alphaproteobacteria</taxon>
        <taxon>Hyphomicrobiales</taxon>
        <taxon>Terrihabitans</taxon>
    </lineage>
</organism>
<dbReference type="EMBL" id="JAXAFJ010000009">
    <property type="protein sequence ID" value="MDX6807139.1"/>
    <property type="molecule type" value="Genomic_DNA"/>
</dbReference>
<evidence type="ECO:0000313" key="3">
    <source>
        <dbReference type="Proteomes" id="UP001274321"/>
    </source>
</evidence>
<keyword evidence="3" id="KW-1185">Reference proteome</keyword>
<dbReference type="RefSeq" id="WP_319845261.1">
    <property type="nucleotide sequence ID" value="NZ_JAXAFJ010000009.1"/>
</dbReference>
<reference evidence="2 3" key="1">
    <citation type="submission" date="2023-11" db="EMBL/GenBank/DDBJ databases">
        <authorList>
            <person name="Bao R."/>
        </authorList>
    </citation>
    <scope>NUCLEOTIDE SEQUENCE [LARGE SCALE GENOMIC DNA]</scope>
    <source>
        <strain evidence="2 3">PJ23</strain>
    </source>
</reference>
<dbReference type="Gene3D" id="3.30.1150.10">
    <property type="match status" value="1"/>
</dbReference>
<dbReference type="SUPFAM" id="SSF74653">
    <property type="entry name" value="TolA/TonB C-terminal domain"/>
    <property type="match status" value="1"/>
</dbReference>
<accession>A0ABU4RQK6</accession>
<name>A0ABU4RQK6_9HYPH</name>
<protein>
    <submittedName>
        <fullName evidence="2">Energy transducer TonB</fullName>
    </submittedName>
</protein>
<sequence length="122" mass="12966">MTAWVRAAAPLVALAVCGSAGSAAAKSDPRGREAIVAYTKEIQRSLLRNGANNPELKAAKGRLDLQFTILADGRTANFQIKRRVGANREAEAVARQSVAAGLPPIPRGMAKQMNIAVPVWFD</sequence>
<feature type="chain" id="PRO_5047376536" evidence="1">
    <location>
        <begin position="26"/>
        <end position="122"/>
    </location>
</feature>